<accession>A0A2T8HNR0</accession>
<comment type="caution">
    <text evidence="1">The sequence shown here is derived from an EMBL/GenBank/DDBJ whole genome shotgun (WGS) entry which is preliminary data.</text>
</comment>
<name>A0A2T8HNR0_9SPHI</name>
<dbReference type="Proteomes" id="UP000245627">
    <property type="component" value="Unassembled WGS sequence"/>
</dbReference>
<proteinExistence type="predicted"/>
<evidence type="ECO:0000313" key="2">
    <source>
        <dbReference type="Proteomes" id="UP000245627"/>
    </source>
</evidence>
<sequence>MAFTVLLINTAACSGQQTKEISKDDLHIRIDQDSLLSITYQDGASIESGTYVVHTEEANKAARVEFNINNEHQPDGLVQFYSAGNILFKKFSVENGLLHYMNHYDVNNGRLQDSIYFAMAEIPVFEDQVPTWQNLHVQHQRSYFNNTNLTSLEIIYDQRVVLKTTFDESRKTIELCTDIYQKMYRANGEVSSIKSYDWGTKLEKYEQYNQQGTKVIEVLQSDLHTGRVPYEGGGTKRTPNEQDFYQRTTYYDNGKPEQIEYFKAGKVTITHYDSAGKETKKTSDSYDTLPRLTIL</sequence>
<dbReference type="AlphaFoldDB" id="A0A2T8HNR0"/>
<organism evidence="1 2">
    <name type="scientific">Sphingobacterium corticibacter</name>
    <dbReference type="NCBI Taxonomy" id="2171749"/>
    <lineage>
        <taxon>Bacteria</taxon>
        <taxon>Pseudomonadati</taxon>
        <taxon>Bacteroidota</taxon>
        <taxon>Sphingobacteriia</taxon>
        <taxon>Sphingobacteriales</taxon>
        <taxon>Sphingobacteriaceae</taxon>
        <taxon>Sphingobacterium</taxon>
    </lineage>
</organism>
<evidence type="ECO:0000313" key="1">
    <source>
        <dbReference type="EMBL" id="PVH27066.1"/>
    </source>
</evidence>
<reference evidence="1 2" key="1">
    <citation type="submission" date="2018-04" db="EMBL/GenBank/DDBJ databases">
        <title>Sphingobacterium cortibacter sp. nov.</title>
        <authorList>
            <person name="Li Y."/>
        </authorList>
    </citation>
    <scope>NUCLEOTIDE SEQUENCE [LARGE SCALE GENOMIC DNA]</scope>
    <source>
        <strain evidence="1 2">2c-3</strain>
    </source>
</reference>
<gene>
    <name evidence="1" type="ORF">DC487_05570</name>
</gene>
<dbReference type="EMBL" id="QDKG01000001">
    <property type="protein sequence ID" value="PVH27066.1"/>
    <property type="molecule type" value="Genomic_DNA"/>
</dbReference>
<protein>
    <submittedName>
        <fullName evidence="1">Uncharacterized protein</fullName>
    </submittedName>
</protein>
<keyword evidence="2" id="KW-1185">Reference proteome</keyword>